<feature type="region of interest" description="Disordered" evidence="1">
    <location>
        <begin position="1"/>
        <end position="42"/>
    </location>
</feature>
<evidence type="ECO:0000313" key="3">
    <source>
        <dbReference type="Proteomes" id="UP001632037"/>
    </source>
</evidence>
<name>A0ABD3F545_9STRA</name>
<sequence>MCRLRGDDTGGDTCEGVGEVDGDTTGVPDCQNSSSRFGSEEDVTAATKLNTIADTVAVSSPAETPVDTAANTLGIDGAGGAGAPRRHYGHIESSLTRRFRREAIARETSRSHILGRRIINYEEIRRAGERR</sequence>
<accession>A0ABD3F545</accession>
<proteinExistence type="predicted"/>
<evidence type="ECO:0000313" key="2">
    <source>
        <dbReference type="EMBL" id="KAL3661486.1"/>
    </source>
</evidence>
<keyword evidence="3" id="KW-1185">Reference proteome</keyword>
<dbReference type="EMBL" id="JBIMZQ010000036">
    <property type="protein sequence ID" value="KAL3661486.1"/>
    <property type="molecule type" value="Genomic_DNA"/>
</dbReference>
<dbReference type="Proteomes" id="UP001632037">
    <property type="component" value="Unassembled WGS sequence"/>
</dbReference>
<gene>
    <name evidence="2" type="ORF">V7S43_013684</name>
</gene>
<organism evidence="2 3">
    <name type="scientific">Phytophthora oleae</name>
    <dbReference type="NCBI Taxonomy" id="2107226"/>
    <lineage>
        <taxon>Eukaryota</taxon>
        <taxon>Sar</taxon>
        <taxon>Stramenopiles</taxon>
        <taxon>Oomycota</taxon>
        <taxon>Peronosporomycetes</taxon>
        <taxon>Peronosporales</taxon>
        <taxon>Peronosporaceae</taxon>
        <taxon>Phytophthora</taxon>
    </lineage>
</organism>
<evidence type="ECO:0000256" key="1">
    <source>
        <dbReference type="SAM" id="MobiDB-lite"/>
    </source>
</evidence>
<reference evidence="2 3" key="1">
    <citation type="submission" date="2024-09" db="EMBL/GenBank/DDBJ databases">
        <title>Genome sequencing and assembly of Phytophthora oleae, isolate VK10A, causative agent of rot of olive drupes.</title>
        <authorList>
            <person name="Conti Taguali S."/>
            <person name="Riolo M."/>
            <person name="La Spada F."/>
            <person name="Cacciola S.O."/>
            <person name="Dionisio G."/>
        </authorList>
    </citation>
    <scope>NUCLEOTIDE SEQUENCE [LARGE SCALE GENOMIC DNA]</scope>
    <source>
        <strain evidence="2 3">VK10A</strain>
    </source>
</reference>
<comment type="caution">
    <text evidence="2">The sequence shown here is derived from an EMBL/GenBank/DDBJ whole genome shotgun (WGS) entry which is preliminary data.</text>
</comment>
<dbReference type="AlphaFoldDB" id="A0ABD3F545"/>
<protein>
    <submittedName>
        <fullName evidence="2">Uncharacterized protein</fullName>
    </submittedName>
</protein>